<feature type="transmembrane region" description="Helical" evidence="1">
    <location>
        <begin position="37"/>
        <end position="58"/>
    </location>
</feature>
<reference evidence="2 3" key="1">
    <citation type="submission" date="2016-10" db="EMBL/GenBank/DDBJ databases">
        <authorList>
            <person name="de Groot N.N."/>
        </authorList>
    </citation>
    <scope>NUCLEOTIDE SEQUENCE [LARGE SCALE GENOMIC DNA]</scope>
    <source>
        <strain evidence="2 3">DSM 29316</strain>
    </source>
</reference>
<feature type="transmembrane region" description="Helical" evidence="1">
    <location>
        <begin position="70"/>
        <end position="91"/>
    </location>
</feature>
<keyword evidence="3" id="KW-1185">Reference proteome</keyword>
<feature type="transmembrane region" description="Helical" evidence="1">
    <location>
        <begin position="7"/>
        <end position="25"/>
    </location>
</feature>
<organism evidence="2 3">
    <name type="scientific">Poseidonocella pacifica</name>
    <dbReference type="NCBI Taxonomy" id="871651"/>
    <lineage>
        <taxon>Bacteria</taxon>
        <taxon>Pseudomonadati</taxon>
        <taxon>Pseudomonadota</taxon>
        <taxon>Alphaproteobacteria</taxon>
        <taxon>Rhodobacterales</taxon>
        <taxon>Roseobacteraceae</taxon>
        <taxon>Poseidonocella</taxon>
    </lineage>
</organism>
<accession>A0A1I0XCY7</accession>
<keyword evidence="1" id="KW-0472">Membrane</keyword>
<gene>
    <name evidence="2" type="ORF">SAMN05421688_2067</name>
</gene>
<keyword evidence="1" id="KW-0812">Transmembrane</keyword>
<evidence type="ECO:0000313" key="2">
    <source>
        <dbReference type="EMBL" id="SFA98128.1"/>
    </source>
</evidence>
<evidence type="ECO:0000256" key="1">
    <source>
        <dbReference type="SAM" id="Phobius"/>
    </source>
</evidence>
<dbReference type="InterPro" id="IPR036927">
    <property type="entry name" value="Cyt_c_oxase-like_su1_sf"/>
</dbReference>
<name>A0A1I0XCY7_9RHOB</name>
<sequence length="125" mass="13078">MTGIAKYFLLGAILSAILGMCWGIVMSASGDHSLSPAHAHLNLLGWVSFSIFAVYYHLVPEAAEGVLAKVHLTLAFIGLGLIVPGIVQAVTLQGETLAKLGSILTVLSMLCFGVVVLRSGRMQAA</sequence>
<dbReference type="STRING" id="871651.SAMN05421688_2067"/>
<proteinExistence type="predicted"/>
<feature type="transmembrane region" description="Helical" evidence="1">
    <location>
        <begin position="97"/>
        <end position="117"/>
    </location>
</feature>
<keyword evidence="1" id="KW-1133">Transmembrane helix</keyword>
<dbReference type="Gene3D" id="1.20.210.10">
    <property type="entry name" value="Cytochrome c oxidase-like, subunit I domain"/>
    <property type="match status" value="1"/>
</dbReference>
<dbReference type="AlphaFoldDB" id="A0A1I0XCY7"/>
<dbReference type="OrthoDB" id="9808748at2"/>
<evidence type="ECO:0000313" key="3">
    <source>
        <dbReference type="Proteomes" id="UP000198796"/>
    </source>
</evidence>
<dbReference type="RefSeq" id="WP_092064121.1">
    <property type="nucleotide sequence ID" value="NZ_FOJU01000003.1"/>
</dbReference>
<dbReference type="SUPFAM" id="SSF81442">
    <property type="entry name" value="Cytochrome c oxidase subunit I-like"/>
    <property type="match status" value="1"/>
</dbReference>
<dbReference type="Proteomes" id="UP000198796">
    <property type="component" value="Unassembled WGS sequence"/>
</dbReference>
<dbReference type="EMBL" id="FOJU01000003">
    <property type="protein sequence ID" value="SFA98128.1"/>
    <property type="molecule type" value="Genomic_DNA"/>
</dbReference>
<protein>
    <submittedName>
        <fullName evidence="2">Uncharacterized protein</fullName>
    </submittedName>
</protein>